<accession>A0A1S4KRZ8</accession>
<protein>
    <submittedName>
        <fullName evidence="1">Uncharacterized protein</fullName>
    </submittedName>
</protein>
<evidence type="ECO:0000313" key="1">
    <source>
        <dbReference type="EnsemblMetazoa" id="ISCW002813-PA"/>
    </source>
</evidence>
<organism evidence="1 2">
    <name type="scientific">Ixodes scapularis</name>
    <name type="common">Black-legged tick</name>
    <name type="synonym">Deer tick</name>
    <dbReference type="NCBI Taxonomy" id="6945"/>
    <lineage>
        <taxon>Eukaryota</taxon>
        <taxon>Metazoa</taxon>
        <taxon>Ecdysozoa</taxon>
        <taxon>Arthropoda</taxon>
        <taxon>Chelicerata</taxon>
        <taxon>Arachnida</taxon>
        <taxon>Acari</taxon>
        <taxon>Parasitiformes</taxon>
        <taxon>Ixodida</taxon>
        <taxon>Ixodoidea</taxon>
        <taxon>Ixodidae</taxon>
        <taxon>Ixodinae</taxon>
        <taxon>Ixodes</taxon>
    </lineage>
</organism>
<dbReference type="AlphaFoldDB" id="A0A1S4KRZ8"/>
<name>A0A1S4KRZ8_IXOSC</name>
<dbReference type="EnsemblMetazoa" id="ISCW002813-RA">
    <property type="protein sequence ID" value="ISCW002813-PA"/>
    <property type="gene ID" value="ISCW002813"/>
</dbReference>
<keyword evidence="2" id="KW-1185">Reference proteome</keyword>
<dbReference type="Proteomes" id="UP000001555">
    <property type="component" value="Unassembled WGS sequence"/>
</dbReference>
<dbReference type="InParanoid" id="A0A1S4KRZ8"/>
<reference evidence="1" key="2">
    <citation type="submission" date="2020-05" db="UniProtKB">
        <authorList>
            <consortium name="EnsemblMetazoa"/>
        </authorList>
    </citation>
    <scope>IDENTIFICATION</scope>
    <source>
        <strain evidence="1">wikel</strain>
    </source>
</reference>
<sequence>RKKKRGKSEKVKNSYLFLFKSKFPNKNGGKKGKDKNTEKTLSKIMEPNVKEEKGKGKREENTIIRASQHGRERTKKRREEYVGKCRKEERTIEEINVLTR</sequence>
<proteinExistence type="predicted"/>
<evidence type="ECO:0000313" key="2">
    <source>
        <dbReference type="Proteomes" id="UP000001555"/>
    </source>
</evidence>
<reference evidence="2" key="1">
    <citation type="submission" date="2008-03" db="EMBL/GenBank/DDBJ databases">
        <title>Annotation of Ixodes scapularis.</title>
        <authorList>
            <consortium name="Ixodes scapularis Genome Project Consortium"/>
            <person name="Caler E."/>
            <person name="Hannick L.I."/>
            <person name="Bidwell S."/>
            <person name="Joardar V."/>
            <person name="Thiagarajan M."/>
            <person name="Amedeo P."/>
            <person name="Galinsky K.J."/>
            <person name="Schobel S."/>
            <person name="Inman J."/>
            <person name="Hostetler J."/>
            <person name="Miller J."/>
            <person name="Hammond M."/>
            <person name="Megy K."/>
            <person name="Lawson D."/>
            <person name="Kodira C."/>
            <person name="Sutton G."/>
            <person name="Meyer J."/>
            <person name="Hill C.A."/>
            <person name="Birren B."/>
            <person name="Nene V."/>
            <person name="Collins F."/>
            <person name="Alarcon-Chaidez F."/>
            <person name="Wikel S."/>
            <person name="Strausberg R."/>
        </authorList>
    </citation>
    <scope>NUCLEOTIDE SEQUENCE [LARGE SCALE GENOMIC DNA]</scope>
    <source>
        <strain evidence="2">Wikel</strain>
    </source>
</reference>
<dbReference type="EMBL" id="ABJB011103475">
    <property type="status" value="NOT_ANNOTATED_CDS"/>
    <property type="molecule type" value="Genomic_DNA"/>
</dbReference>
<dbReference type="VEuPathDB" id="VectorBase:ISCW002813"/>